<dbReference type="PANTHER" id="PTHR46438:SF2">
    <property type="entry name" value="ALPHA_BETA-HYDROLASES SUPERFAMILY PROTEIN"/>
    <property type="match status" value="1"/>
</dbReference>
<dbReference type="Pfam" id="PF00561">
    <property type="entry name" value="Abhydrolase_1"/>
    <property type="match status" value="1"/>
</dbReference>
<evidence type="ECO:0000313" key="2">
    <source>
        <dbReference type="EMBL" id="SEK83188.1"/>
    </source>
</evidence>
<sequence>MFRPISIEPLAAATATLPSHPTIHLSEAATDSAAGKAQAPAYTLPPALTGERRTLQSKAGSLCYYHAAPGSQEQRTDVPLLLIHSVNAAGSAYEVKPLYDHYAKWRPVYALELPGFGGSDRSDRAYTPRLMTDAVHAMVEEIRRLHGEGKVDAIALSLGSEFLARAAHESSDAFRSIGLVSPTGFKGTGRLDGPAESTRGMPWLHNFFVRAPWSQGLFNALTKRSVIRYFLNKAWGSKDIDLGLLEYSVATTRQPGAKNAPYHFLAGNLFSADITTIYESLKLPVFMVHGERGDFVDFKGKSVVAKRPNWLIYEMPTGALPYFEMPESFVAEYEAFLQNQVMKA</sequence>
<organism evidence="2 3">
    <name type="scientific">Ectothiorhodospira marina</name>
    <dbReference type="NCBI Taxonomy" id="1396821"/>
    <lineage>
        <taxon>Bacteria</taxon>
        <taxon>Pseudomonadati</taxon>
        <taxon>Pseudomonadota</taxon>
        <taxon>Gammaproteobacteria</taxon>
        <taxon>Chromatiales</taxon>
        <taxon>Ectothiorhodospiraceae</taxon>
        <taxon>Ectothiorhodospira</taxon>
    </lineage>
</organism>
<keyword evidence="3" id="KW-1185">Reference proteome</keyword>
<dbReference type="Gene3D" id="3.40.50.1820">
    <property type="entry name" value="alpha/beta hydrolase"/>
    <property type="match status" value="1"/>
</dbReference>
<reference evidence="3" key="1">
    <citation type="submission" date="2016-10" db="EMBL/GenBank/DDBJ databases">
        <authorList>
            <person name="Varghese N."/>
            <person name="Submissions S."/>
        </authorList>
    </citation>
    <scope>NUCLEOTIDE SEQUENCE [LARGE SCALE GENOMIC DNA]</scope>
    <source>
        <strain evidence="3">DSM 241</strain>
    </source>
</reference>
<dbReference type="SUPFAM" id="SSF53474">
    <property type="entry name" value="alpha/beta-Hydrolases"/>
    <property type="match status" value="1"/>
</dbReference>
<dbReference type="STRING" id="1396821.SAMN05444515_105176"/>
<dbReference type="InterPro" id="IPR029058">
    <property type="entry name" value="AB_hydrolase_fold"/>
</dbReference>
<dbReference type="EMBL" id="FOAA01000005">
    <property type="protein sequence ID" value="SEK83188.1"/>
    <property type="molecule type" value="Genomic_DNA"/>
</dbReference>
<accession>A0A1H7K8L6</accession>
<feature type="domain" description="AB hydrolase-1" evidence="1">
    <location>
        <begin position="79"/>
        <end position="182"/>
    </location>
</feature>
<dbReference type="RefSeq" id="WP_090252475.1">
    <property type="nucleotide sequence ID" value="NZ_FOAA01000005.1"/>
</dbReference>
<dbReference type="InterPro" id="IPR000073">
    <property type="entry name" value="AB_hydrolase_1"/>
</dbReference>
<gene>
    <name evidence="2" type="ORF">SAMN05444515_105176</name>
</gene>
<dbReference type="PANTHER" id="PTHR46438">
    <property type="entry name" value="ALPHA/BETA-HYDROLASES SUPERFAMILY PROTEIN"/>
    <property type="match status" value="1"/>
</dbReference>
<evidence type="ECO:0000259" key="1">
    <source>
        <dbReference type="Pfam" id="PF00561"/>
    </source>
</evidence>
<protein>
    <submittedName>
        <fullName evidence="2">Pimeloyl-ACP methyl ester carboxylesterase</fullName>
    </submittedName>
</protein>
<evidence type="ECO:0000313" key="3">
    <source>
        <dbReference type="Proteomes" id="UP000199256"/>
    </source>
</evidence>
<dbReference type="AlphaFoldDB" id="A0A1H7K8L6"/>
<name>A0A1H7K8L6_9GAMM</name>
<dbReference type="OrthoDB" id="9808398at2"/>
<dbReference type="Proteomes" id="UP000199256">
    <property type="component" value="Unassembled WGS sequence"/>
</dbReference>
<proteinExistence type="predicted"/>